<reference evidence="2 3" key="1">
    <citation type="journal article" date="2015" name="Proc. Natl. Acad. Sci. U.S.A.">
        <title>The resurrection genome of Boea hygrometrica: A blueprint for survival of dehydration.</title>
        <authorList>
            <person name="Xiao L."/>
            <person name="Yang G."/>
            <person name="Zhang L."/>
            <person name="Yang X."/>
            <person name="Zhao S."/>
            <person name="Ji Z."/>
            <person name="Zhou Q."/>
            <person name="Hu M."/>
            <person name="Wang Y."/>
            <person name="Chen M."/>
            <person name="Xu Y."/>
            <person name="Jin H."/>
            <person name="Xiao X."/>
            <person name="Hu G."/>
            <person name="Bao F."/>
            <person name="Hu Y."/>
            <person name="Wan P."/>
            <person name="Li L."/>
            <person name="Deng X."/>
            <person name="Kuang T."/>
            <person name="Xiang C."/>
            <person name="Zhu J.K."/>
            <person name="Oliver M.J."/>
            <person name="He Y."/>
        </authorList>
    </citation>
    <scope>NUCLEOTIDE SEQUENCE [LARGE SCALE GENOMIC DNA]</scope>
    <source>
        <strain evidence="3">cv. XS01</strain>
    </source>
</reference>
<feature type="region of interest" description="Disordered" evidence="1">
    <location>
        <begin position="1"/>
        <end position="82"/>
    </location>
</feature>
<accession>A0A2Z6ZVV7</accession>
<feature type="compositionally biased region" description="Basic residues" evidence="1">
    <location>
        <begin position="1"/>
        <end position="22"/>
    </location>
</feature>
<dbReference type="Proteomes" id="UP000250235">
    <property type="component" value="Unassembled WGS sequence"/>
</dbReference>
<sequence>MAAGRRRRHHEITRGSRARRRAKCDARPRARSGAQRTSAGQQRRTSCAIVANQRPAPEQHFSRDSARSSHVRRPRRATSARPACAAAFIGRTICAATAPPAHNLERVPAGHGRPPCAASAHACTRRHDEIYADGFSSSKLAGTNSGEAAAAAVACTGRRRRGL</sequence>
<evidence type="ECO:0000313" key="2">
    <source>
        <dbReference type="EMBL" id="KZV07025.1"/>
    </source>
</evidence>
<dbReference type="EMBL" id="KV046682">
    <property type="protein sequence ID" value="KZV07025.1"/>
    <property type="molecule type" value="Genomic_DNA"/>
</dbReference>
<gene>
    <name evidence="2" type="ORF">F511_45493</name>
</gene>
<name>A0A2Z6ZVV7_9LAMI</name>
<protein>
    <submittedName>
        <fullName evidence="2">Uncharacterized protein</fullName>
    </submittedName>
</protein>
<dbReference type="AlphaFoldDB" id="A0A2Z6ZVV7"/>
<keyword evidence="3" id="KW-1185">Reference proteome</keyword>
<evidence type="ECO:0000313" key="3">
    <source>
        <dbReference type="Proteomes" id="UP000250235"/>
    </source>
</evidence>
<feature type="compositionally biased region" description="Polar residues" evidence="1">
    <location>
        <begin position="34"/>
        <end position="45"/>
    </location>
</feature>
<feature type="compositionally biased region" description="Basic residues" evidence="1">
    <location>
        <begin position="69"/>
        <end position="78"/>
    </location>
</feature>
<evidence type="ECO:0000256" key="1">
    <source>
        <dbReference type="SAM" id="MobiDB-lite"/>
    </source>
</evidence>
<organism evidence="2 3">
    <name type="scientific">Dorcoceras hygrometricum</name>
    <dbReference type="NCBI Taxonomy" id="472368"/>
    <lineage>
        <taxon>Eukaryota</taxon>
        <taxon>Viridiplantae</taxon>
        <taxon>Streptophyta</taxon>
        <taxon>Embryophyta</taxon>
        <taxon>Tracheophyta</taxon>
        <taxon>Spermatophyta</taxon>
        <taxon>Magnoliopsida</taxon>
        <taxon>eudicotyledons</taxon>
        <taxon>Gunneridae</taxon>
        <taxon>Pentapetalae</taxon>
        <taxon>asterids</taxon>
        <taxon>lamiids</taxon>
        <taxon>Lamiales</taxon>
        <taxon>Gesneriaceae</taxon>
        <taxon>Didymocarpoideae</taxon>
        <taxon>Trichosporeae</taxon>
        <taxon>Loxocarpinae</taxon>
        <taxon>Dorcoceras</taxon>
    </lineage>
</organism>
<proteinExistence type="predicted"/>